<dbReference type="InterPro" id="IPR036291">
    <property type="entry name" value="NAD(P)-bd_dom_sf"/>
</dbReference>
<name>A0A345NPT6_9MICO</name>
<dbReference type="SUPFAM" id="SSF51735">
    <property type="entry name" value="NAD(P)-binding Rossmann-fold domains"/>
    <property type="match status" value="1"/>
</dbReference>
<dbReference type="OrthoDB" id="7941246at2"/>
<dbReference type="AlphaFoldDB" id="A0A345NPT6"/>
<dbReference type="Gene3D" id="3.40.50.720">
    <property type="entry name" value="NAD(P)-binding Rossmann-like Domain"/>
    <property type="match status" value="1"/>
</dbReference>
<evidence type="ECO:0000313" key="4">
    <source>
        <dbReference type="Proteomes" id="UP000253790"/>
    </source>
</evidence>
<dbReference type="Proteomes" id="UP000253790">
    <property type="component" value="Chromosome"/>
</dbReference>
<reference evidence="3 4" key="1">
    <citation type="submission" date="2018-07" db="EMBL/GenBank/DDBJ databases">
        <title>Complete genome sequencing of Ornithinimicrobium sp. AMA3305.</title>
        <authorList>
            <person name="Bae J.-W."/>
        </authorList>
    </citation>
    <scope>NUCLEOTIDE SEQUENCE [LARGE SCALE GENOMIC DNA]</scope>
    <source>
        <strain evidence="3 4">AMA3305</strain>
    </source>
</reference>
<dbReference type="InterPro" id="IPR001509">
    <property type="entry name" value="Epimerase_deHydtase"/>
</dbReference>
<keyword evidence="4" id="KW-1185">Reference proteome</keyword>
<dbReference type="RefSeq" id="WP_114929048.1">
    <property type="nucleotide sequence ID" value="NZ_CP031229.1"/>
</dbReference>
<organism evidence="3 4">
    <name type="scientific">Ornithinimicrobium avium</name>
    <dbReference type="NCBI Taxonomy" id="2283195"/>
    <lineage>
        <taxon>Bacteria</taxon>
        <taxon>Bacillati</taxon>
        <taxon>Actinomycetota</taxon>
        <taxon>Actinomycetes</taxon>
        <taxon>Micrococcales</taxon>
        <taxon>Ornithinimicrobiaceae</taxon>
        <taxon>Ornithinimicrobium</taxon>
    </lineage>
</organism>
<feature type="domain" description="NAD-dependent epimerase/dehydratase" evidence="2">
    <location>
        <begin position="4"/>
        <end position="206"/>
    </location>
</feature>
<evidence type="ECO:0000259" key="2">
    <source>
        <dbReference type="Pfam" id="PF01370"/>
    </source>
</evidence>
<protein>
    <submittedName>
        <fullName evidence="3">Oxidoreductase</fullName>
    </submittedName>
</protein>
<dbReference type="KEGG" id="orn:DV701_13755"/>
<feature type="region of interest" description="Disordered" evidence="1">
    <location>
        <begin position="297"/>
        <end position="340"/>
    </location>
</feature>
<evidence type="ECO:0000313" key="3">
    <source>
        <dbReference type="EMBL" id="AXH97044.1"/>
    </source>
</evidence>
<dbReference type="EMBL" id="CP031229">
    <property type="protein sequence ID" value="AXH97044.1"/>
    <property type="molecule type" value="Genomic_DNA"/>
</dbReference>
<sequence length="340" mass="35401">MELLLLGGTAFLGREVARAALAGGHDLTCLARGTAPAPGGVTLVTADRDQDDALAPVSGRSWDAVVDLTRQPGHARRAVRDLTTAHWVFVSSANVYVEGPEVDRDEGTPLVEPLEADLMSGMEDYGAAKVACERAFAGSGTSATLVRAGLIGGPGDLSARSGYWPWRFAHPVDGGGQVAVPDDPDFPCALVDVRDLAAWIVAAAQERLDGPFNATGPTTTLAGVLAEAAEVGGSGSRARPIPLELLKELGVNPWAGPRSMPLWIDVPGLRGFATMDTARARAAGLVCRPLAGTLRGALATEEERTGPRPSGLTDDEEREVLAAVGRPGRTPSVRRHTLGS</sequence>
<evidence type="ECO:0000256" key="1">
    <source>
        <dbReference type="SAM" id="MobiDB-lite"/>
    </source>
</evidence>
<accession>A0A345NPT6</accession>
<proteinExistence type="predicted"/>
<dbReference type="Pfam" id="PF01370">
    <property type="entry name" value="Epimerase"/>
    <property type="match status" value="1"/>
</dbReference>
<gene>
    <name evidence="3" type="ORF">DV701_13755</name>
</gene>